<keyword evidence="1" id="KW-1133">Transmembrane helix</keyword>
<evidence type="ECO:0000313" key="3">
    <source>
        <dbReference type="Proteomes" id="UP000314294"/>
    </source>
</evidence>
<dbReference type="Proteomes" id="UP000314294">
    <property type="component" value="Unassembled WGS sequence"/>
</dbReference>
<reference evidence="2 3" key="1">
    <citation type="submission" date="2019-03" db="EMBL/GenBank/DDBJ databases">
        <title>First draft genome of Liparis tanakae, snailfish: a comprehensive survey of snailfish specific genes.</title>
        <authorList>
            <person name="Kim W."/>
            <person name="Song I."/>
            <person name="Jeong J.-H."/>
            <person name="Kim D."/>
            <person name="Kim S."/>
            <person name="Ryu S."/>
            <person name="Song J.Y."/>
            <person name="Lee S.K."/>
        </authorList>
    </citation>
    <scope>NUCLEOTIDE SEQUENCE [LARGE SCALE GENOMIC DNA]</scope>
    <source>
        <tissue evidence="2">Muscle</tissue>
    </source>
</reference>
<keyword evidence="1" id="KW-0812">Transmembrane</keyword>
<proteinExistence type="predicted"/>
<sequence length="121" mass="13337">MRPYVLILERSAAGKNKKGTSFSSSLSFLSMNQLSMGIPLDNCGDHKQANGRGSRTGVEGGREQGEEWWIHIWTGSPVPWAWLTLNVFLPTITILFLIVGQLSLLVGLILTHVPIIPIVVR</sequence>
<name>A0A4Z2J9U1_9TELE</name>
<organism evidence="2 3">
    <name type="scientific">Liparis tanakae</name>
    <name type="common">Tanaka's snailfish</name>
    <dbReference type="NCBI Taxonomy" id="230148"/>
    <lineage>
        <taxon>Eukaryota</taxon>
        <taxon>Metazoa</taxon>
        <taxon>Chordata</taxon>
        <taxon>Craniata</taxon>
        <taxon>Vertebrata</taxon>
        <taxon>Euteleostomi</taxon>
        <taxon>Actinopterygii</taxon>
        <taxon>Neopterygii</taxon>
        <taxon>Teleostei</taxon>
        <taxon>Neoteleostei</taxon>
        <taxon>Acanthomorphata</taxon>
        <taxon>Eupercaria</taxon>
        <taxon>Perciformes</taxon>
        <taxon>Cottioidei</taxon>
        <taxon>Cottales</taxon>
        <taxon>Liparidae</taxon>
        <taxon>Liparis</taxon>
    </lineage>
</organism>
<accession>A0A4Z2J9U1</accession>
<protein>
    <submittedName>
        <fullName evidence="2">Uncharacterized protein</fullName>
    </submittedName>
</protein>
<gene>
    <name evidence="2" type="ORF">EYF80_003159</name>
</gene>
<keyword evidence="1" id="KW-0472">Membrane</keyword>
<feature type="transmembrane region" description="Helical" evidence="1">
    <location>
        <begin position="87"/>
        <end position="120"/>
    </location>
</feature>
<comment type="caution">
    <text evidence="2">The sequence shown here is derived from an EMBL/GenBank/DDBJ whole genome shotgun (WGS) entry which is preliminary data.</text>
</comment>
<evidence type="ECO:0000256" key="1">
    <source>
        <dbReference type="SAM" id="Phobius"/>
    </source>
</evidence>
<keyword evidence="3" id="KW-1185">Reference proteome</keyword>
<dbReference type="EMBL" id="SRLO01000014">
    <property type="protein sequence ID" value="TNN86691.1"/>
    <property type="molecule type" value="Genomic_DNA"/>
</dbReference>
<evidence type="ECO:0000313" key="2">
    <source>
        <dbReference type="EMBL" id="TNN86691.1"/>
    </source>
</evidence>
<dbReference type="AlphaFoldDB" id="A0A4Z2J9U1"/>